<evidence type="ECO:0000313" key="5">
    <source>
        <dbReference type="EMBL" id="KAF2436805.1"/>
    </source>
</evidence>
<evidence type="ECO:0000256" key="2">
    <source>
        <dbReference type="SAM" id="MobiDB-lite"/>
    </source>
</evidence>
<comment type="caution">
    <text evidence="5">The sequence shown here is derived from an EMBL/GenBank/DDBJ whole genome shotgun (WGS) entry which is preliminary data.</text>
</comment>
<dbReference type="SUPFAM" id="SSF48452">
    <property type="entry name" value="TPR-like"/>
    <property type="match status" value="1"/>
</dbReference>
<feature type="domain" description="SGS" evidence="3">
    <location>
        <begin position="306"/>
        <end position="406"/>
    </location>
</feature>
<dbReference type="InterPro" id="IPR008978">
    <property type="entry name" value="HSP20-like_chaperone"/>
</dbReference>
<dbReference type="Proteomes" id="UP000800235">
    <property type="component" value="Unassembled WGS sequence"/>
</dbReference>
<protein>
    <submittedName>
        <fullName evidence="5">SGS-domain-containing protein</fullName>
    </submittedName>
</protein>
<reference evidence="5" key="1">
    <citation type="journal article" date="2020" name="Stud. Mycol.">
        <title>101 Dothideomycetes genomes: a test case for predicting lifestyles and emergence of pathogens.</title>
        <authorList>
            <person name="Haridas S."/>
            <person name="Albert R."/>
            <person name="Binder M."/>
            <person name="Bloem J."/>
            <person name="Labutti K."/>
            <person name="Salamov A."/>
            <person name="Andreopoulos B."/>
            <person name="Baker S."/>
            <person name="Barry K."/>
            <person name="Bills G."/>
            <person name="Bluhm B."/>
            <person name="Cannon C."/>
            <person name="Castanera R."/>
            <person name="Culley D."/>
            <person name="Daum C."/>
            <person name="Ezra D."/>
            <person name="Gonzalez J."/>
            <person name="Henrissat B."/>
            <person name="Kuo A."/>
            <person name="Liang C."/>
            <person name="Lipzen A."/>
            <person name="Lutzoni F."/>
            <person name="Magnuson J."/>
            <person name="Mondo S."/>
            <person name="Nolan M."/>
            <person name="Ohm R."/>
            <person name="Pangilinan J."/>
            <person name="Park H.-J."/>
            <person name="Ramirez L."/>
            <person name="Alfaro M."/>
            <person name="Sun H."/>
            <person name="Tritt A."/>
            <person name="Yoshinaga Y."/>
            <person name="Zwiers L.-H."/>
            <person name="Turgeon B."/>
            <person name="Goodwin S."/>
            <person name="Spatafora J."/>
            <person name="Crous P."/>
            <person name="Grigoriev I."/>
        </authorList>
    </citation>
    <scope>NUCLEOTIDE SEQUENCE</scope>
    <source>
        <strain evidence="5">CBS 130266</strain>
    </source>
</reference>
<dbReference type="SUPFAM" id="SSF49764">
    <property type="entry name" value="HSP20-like chaperones"/>
    <property type="match status" value="1"/>
</dbReference>
<keyword evidence="6" id="KW-1185">Reference proteome</keyword>
<proteinExistence type="inferred from homology"/>
<dbReference type="AlphaFoldDB" id="A0A9P4U4B8"/>
<dbReference type="OrthoDB" id="1898560at2759"/>
<dbReference type="GO" id="GO:0051087">
    <property type="term" value="F:protein-folding chaperone binding"/>
    <property type="evidence" value="ECO:0007669"/>
    <property type="project" value="InterPro"/>
</dbReference>
<comment type="similarity">
    <text evidence="1">Belongs to the SGT1 family.</text>
</comment>
<dbReference type="PROSITE" id="PS51048">
    <property type="entry name" value="SGS"/>
    <property type="match status" value="1"/>
</dbReference>
<dbReference type="InterPro" id="IPR044563">
    <property type="entry name" value="Sgt1-like"/>
</dbReference>
<feature type="domain" description="CS" evidence="4">
    <location>
        <begin position="183"/>
        <end position="274"/>
    </location>
</feature>
<dbReference type="Gene3D" id="1.25.40.10">
    <property type="entry name" value="Tetratricopeptide repeat domain"/>
    <property type="match status" value="1"/>
</dbReference>
<dbReference type="InterPro" id="IPR007052">
    <property type="entry name" value="CS_dom"/>
</dbReference>
<dbReference type="Pfam" id="PF04969">
    <property type="entry name" value="CS"/>
    <property type="match status" value="1"/>
</dbReference>
<dbReference type="InterPro" id="IPR011990">
    <property type="entry name" value="TPR-like_helical_dom_sf"/>
</dbReference>
<evidence type="ECO:0000256" key="1">
    <source>
        <dbReference type="ARBA" id="ARBA00008509"/>
    </source>
</evidence>
<feature type="compositionally biased region" description="Acidic residues" evidence="2">
    <location>
        <begin position="338"/>
        <end position="347"/>
    </location>
</feature>
<feature type="compositionally biased region" description="Basic and acidic residues" evidence="2">
    <location>
        <begin position="328"/>
        <end position="337"/>
    </location>
</feature>
<feature type="region of interest" description="Disordered" evidence="2">
    <location>
        <begin position="328"/>
        <end position="348"/>
    </location>
</feature>
<evidence type="ECO:0000259" key="4">
    <source>
        <dbReference type="PROSITE" id="PS51203"/>
    </source>
</evidence>
<accession>A0A9P4U4B8</accession>
<dbReference type="Pfam" id="PF05002">
    <property type="entry name" value="SGS"/>
    <property type="match status" value="1"/>
</dbReference>
<dbReference type="EMBL" id="MU007009">
    <property type="protein sequence ID" value="KAF2436805.1"/>
    <property type="molecule type" value="Genomic_DNA"/>
</dbReference>
<name>A0A9P4U4B8_9PEZI</name>
<gene>
    <name evidence="5" type="ORF">EJ08DRAFT_623139</name>
</gene>
<organism evidence="5 6">
    <name type="scientific">Tothia fuscella</name>
    <dbReference type="NCBI Taxonomy" id="1048955"/>
    <lineage>
        <taxon>Eukaryota</taxon>
        <taxon>Fungi</taxon>
        <taxon>Dikarya</taxon>
        <taxon>Ascomycota</taxon>
        <taxon>Pezizomycotina</taxon>
        <taxon>Dothideomycetes</taxon>
        <taxon>Pleosporomycetidae</taxon>
        <taxon>Venturiales</taxon>
        <taxon>Cylindrosympodiaceae</taxon>
        <taxon>Tothia</taxon>
    </lineage>
</organism>
<evidence type="ECO:0000259" key="3">
    <source>
        <dbReference type="PROSITE" id="PS51048"/>
    </source>
</evidence>
<dbReference type="PANTHER" id="PTHR45862">
    <property type="entry name" value="PROTEIN SGT1 HOMOLOG"/>
    <property type="match status" value="1"/>
</dbReference>
<sequence>MDAATRGSKALEAGEFDKAIAEYTSALKSMPTAVDYYLKRSSAYQRSSPPQYGAALADVELAVHLAIKRAKRELIGQAQLRRAITLFNMGKYADAQFILTIVKKYDEKNKTLPIWESKIATKFKTLPEDDPSRVVSVKEIPDVEAADEKKKETSAASEKKETSTAAKVLASAPTAKVVTQTPPSQIKHDWYQNNENIYFTLLAKGVPKELATIEIEESSINISFPTQTGSDYTYALDPLFAPINTSASTFNITGTKIELVLKKQTPGVKWRKLEGDEAPAPSTSDTAAVDPVRQAVLAGSKDILPSPYASKKGVKNWDKVVDDIAKESKAEAGKEGGGDEFDDDEDPQNAFFKHLYKNADENTRRAINKSYQESGGTVLSTNWDEVSKGTVEVSPPDGMVAKKWNE</sequence>
<dbReference type="Gene3D" id="2.60.40.790">
    <property type="match status" value="1"/>
</dbReference>
<dbReference type="InterPro" id="IPR007699">
    <property type="entry name" value="SGS_dom"/>
</dbReference>
<dbReference type="PROSITE" id="PS51203">
    <property type="entry name" value="CS"/>
    <property type="match status" value="1"/>
</dbReference>
<evidence type="ECO:0000313" key="6">
    <source>
        <dbReference type="Proteomes" id="UP000800235"/>
    </source>
</evidence>
<dbReference type="CDD" id="cd06466">
    <property type="entry name" value="p23_CS_SGT1_like"/>
    <property type="match status" value="1"/>
</dbReference>